<proteinExistence type="predicted"/>
<dbReference type="EMBL" id="JADEWZ010000022">
    <property type="protein sequence ID" value="MBE9117209.1"/>
    <property type="molecule type" value="Genomic_DNA"/>
</dbReference>
<reference evidence="1" key="1">
    <citation type="submission" date="2020-10" db="EMBL/GenBank/DDBJ databases">
        <authorList>
            <person name="Castelo-Branco R."/>
            <person name="Eusebio N."/>
            <person name="Adriana R."/>
            <person name="Vieira A."/>
            <person name="Brugerolle De Fraissinette N."/>
            <person name="Rezende De Castro R."/>
            <person name="Schneider M.P."/>
            <person name="Vasconcelos V."/>
            <person name="Leao P.N."/>
        </authorList>
    </citation>
    <scope>NUCLEOTIDE SEQUENCE</scope>
    <source>
        <strain evidence="1">LEGE 07157</strain>
    </source>
</reference>
<dbReference type="Proteomes" id="UP000654482">
    <property type="component" value="Unassembled WGS sequence"/>
</dbReference>
<gene>
    <name evidence="1" type="ORF">IQ249_15015</name>
</gene>
<dbReference type="CDD" id="cd22231">
    <property type="entry name" value="RHH_NikR_HicB-like"/>
    <property type="match status" value="1"/>
</dbReference>
<protein>
    <submittedName>
        <fullName evidence="1">Uncharacterized protein</fullName>
    </submittedName>
</protein>
<dbReference type="RefSeq" id="WP_194030300.1">
    <property type="nucleotide sequence ID" value="NZ_JADEWZ010000022.1"/>
</dbReference>
<keyword evidence="2" id="KW-1185">Reference proteome</keyword>
<accession>A0A8J7E0S1</accession>
<evidence type="ECO:0000313" key="2">
    <source>
        <dbReference type="Proteomes" id="UP000654482"/>
    </source>
</evidence>
<evidence type="ECO:0000313" key="1">
    <source>
        <dbReference type="EMBL" id="MBE9117209.1"/>
    </source>
</evidence>
<sequence length="122" mass="13637">MTDYNLENVPPQLRPASAALIEKKGKGLGIKNKQNPVCVMLPPQIDKIVKALPNRSEFIRAAIIEKLAREEGEIASPVLANLEEIRDRVLMTQPPRERKKLKALLDAFITEIKEEQGGKEGK</sequence>
<dbReference type="AlphaFoldDB" id="A0A8J7E0S1"/>
<comment type="caution">
    <text evidence="1">The sequence shown here is derived from an EMBL/GenBank/DDBJ whole genome shotgun (WGS) entry which is preliminary data.</text>
</comment>
<name>A0A8J7E0S1_9CYAN</name>
<organism evidence="1 2">
    <name type="scientific">Lusitaniella coriacea LEGE 07157</name>
    <dbReference type="NCBI Taxonomy" id="945747"/>
    <lineage>
        <taxon>Bacteria</taxon>
        <taxon>Bacillati</taxon>
        <taxon>Cyanobacteriota</taxon>
        <taxon>Cyanophyceae</taxon>
        <taxon>Spirulinales</taxon>
        <taxon>Lusitaniellaceae</taxon>
        <taxon>Lusitaniella</taxon>
    </lineage>
</organism>